<evidence type="ECO:0000313" key="1">
    <source>
        <dbReference type="EMBL" id="EPS68379.1"/>
    </source>
</evidence>
<protein>
    <submittedName>
        <fullName evidence="1">Uncharacterized protein</fullName>
    </submittedName>
</protein>
<evidence type="ECO:0000313" key="2">
    <source>
        <dbReference type="Proteomes" id="UP000015453"/>
    </source>
</evidence>
<organism evidence="1 2">
    <name type="scientific">Genlisea aurea</name>
    <dbReference type="NCBI Taxonomy" id="192259"/>
    <lineage>
        <taxon>Eukaryota</taxon>
        <taxon>Viridiplantae</taxon>
        <taxon>Streptophyta</taxon>
        <taxon>Embryophyta</taxon>
        <taxon>Tracheophyta</taxon>
        <taxon>Spermatophyta</taxon>
        <taxon>Magnoliopsida</taxon>
        <taxon>eudicotyledons</taxon>
        <taxon>Gunneridae</taxon>
        <taxon>Pentapetalae</taxon>
        <taxon>asterids</taxon>
        <taxon>lamiids</taxon>
        <taxon>Lamiales</taxon>
        <taxon>Lentibulariaceae</taxon>
        <taxon>Genlisea</taxon>
    </lineage>
</organism>
<sequence>MSTKSEVDFEANKQTVVADGVLVCEAINKKLKGEMSPQDYERCLQDDAQSFNDGRRCRKRRKSKAEALEENLMDRVEGIVRSVAEAFQQAAMAMIDPKEEVDFETAVVDALLGLNLSLTMAQLMKVCDGFGKNRFAARLFLQMDIAGRVGMVREMVGNV</sequence>
<keyword evidence="2" id="KW-1185">Reference proteome</keyword>
<comment type="caution">
    <text evidence="1">The sequence shown here is derived from an EMBL/GenBank/DDBJ whole genome shotgun (WGS) entry which is preliminary data.</text>
</comment>
<reference evidence="1 2" key="1">
    <citation type="journal article" date="2013" name="BMC Genomics">
        <title>The miniature genome of a carnivorous plant Genlisea aurea contains a low number of genes and short non-coding sequences.</title>
        <authorList>
            <person name="Leushkin E.V."/>
            <person name="Sutormin R.A."/>
            <person name="Nabieva E.R."/>
            <person name="Penin A.A."/>
            <person name="Kondrashov A.S."/>
            <person name="Logacheva M.D."/>
        </authorList>
    </citation>
    <scope>NUCLEOTIDE SEQUENCE [LARGE SCALE GENOMIC DNA]</scope>
</reference>
<dbReference type="Proteomes" id="UP000015453">
    <property type="component" value="Unassembled WGS sequence"/>
</dbReference>
<dbReference type="EMBL" id="AUSU01002640">
    <property type="protein sequence ID" value="EPS68379.1"/>
    <property type="molecule type" value="Genomic_DNA"/>
</dbReference>
<dbReference type="AlphaFoldDB" id="S8CMK8"/>
<accession>S8CMK8</accession>
<gene>
    <name evidence="1" type="ORF">M569_06397</name>
</gene>
<name>S8CMK8_9LAMI</name>
<proteinExistence type="predicted"/>